<proteinExistence type="predicted"/>
<reference evidence="5" key="1">
    <citation type="journal article" date="2015" name="Nature">
        <title>Complex archaea that bridge the gap between prokaryotes and eukaryotes.</title>
        <authorList>
            <person name="Spang A."/>
            <person name="Saw J.H."/>
            <person name="Jorgensen S.L."/>
            <person name="Zaremba-Niedzwiedzka K."/>
            <person name="Martijn J."/>
            <person name="Lind A.E."/>
            <person name="van Eijk R."/>
            <person name="Schleper C."/>
            <person name="Guy L."/>
            <person name="Ettema T.J."/>
        </authorList>
    </citation>
    <scope>NUCLEOTIDE SEQUENCE</scope>
</reference>
<evidence type="ECO:0000256" key="3">
    <source>
        <dbReference type="ARBA" id="ARBA00023163"/>
    </source>
</evidence>
<dbReference type="EMBL" id="LAZR01067904">
    <property type="protein sequence ID" value="KKK50665.1"/>
    <property type="molecule type" value="Genomic_DNA"/>
</dbReference>
<comment type="caution">
    <text evidence="5">The sequence shown here is derived from an EMBL/GenBank/DDBJ whole genome shotgun (WGS) entry which is preliminary data.</text>
</comment>
<dbReference type="PROSITE" id="PS50932">
    <property type="entry name" value="HTH_LACI_2"/>
    <property type="match status" value="1"/>
</dbReference>
<dbReference type="InterPro" id="IPR000843">
    <property type="entry name" value="HTH_LacI"/>
</dbReference>
<feature type="domain" description="HTH lacI-type" evidence="4">
    <location>
        <begin position="28"/>
        <end position="82"/>
    </location>
</feature>
<dbReference type="GO" id="GO:0000976">
    <property type="term" value="F:transcription cis-regulatory region binding"/>
    <property type="evidence" value="ECO:0007669"/>
    <property type="project" value="TreeGrafter"/>
</dbReference>
<dbReference type="Gene3D" id="1.10.260.40">
    <property type="entry name" value="lambda repressor-like DNA-binding domains"/>
    <property type="match status" value="1"/>
</dbReference>
<keyword evidence="1" id="KW-0805">Transcription regulation</keyword>
<dbReference type="PANTHER" id="PTHR30146:SF144">
    <property type="entry name" value="LACI-FAMILY TRANSCRIPTION REGULATOR"/>
    <property type="match status" value="1"/>
</dbReference>
<dbReference type="SMART" id="SM00354">
    <property type="entry name" value="HTH_LACI"/>
    <property type="match status" value="1"/>
</dbReference>
<organism evidence="5">
    <name type="scientific">marine sediment metagenome</name>
    <dbReference type="NCBI Taxonomy" id="412755"/>
    <lineage>
        <taxon>unclassified sequences</taxon>
        <taxon>metagenomes</taxon>
        <taxon>ecological metagenomes</taxon>
    </lineage>
</organism>
<keyword evidence="3" id="KW-0804">Transcription</keyword>
<accession>A0A0F8WQP3</accession>
<dbReference type="Pfam" id="PF00356">
    <property type="entry name" value="LacI"/>
    <property type="match status" value="1"/>
</dbReference>
<dbReference type="InterPro" id="IPR010982">
    <property type="entry name" value="Lambda_DNA-bd_dom_sf"/>
</dbReference>
<dbReference type="PROSITE" id="PS00356">
    <property type="entry name" value="HTH_LACI_1"/>
    <property type="match status" value="1"/>
</dbReference>
<evidence type="ECO:0000256" key="1">
    <source>
        <dbReference type="ARBA" id="ARBA00023015"/>
    </source>
</evidence>
<dbReference type="PANTHER" id="PTHR30146">
    <property type="entry name" value="LACI-RELATED TRANSCRIPTIONAL REPRESSOR"/>
    <property type="match status" value="1"/>
</dbReference>
<evidence type="ECO:0000256" key="2">
    <source>
        <dbReference type="ARBA" id="ARBA00023125"/>
    </source>
</evidence>
<sequence length="103" mass="11835">MQSASIHGTVKNQRKRQDWRGKKIRMIVTVHDIARAANVSRGTVHRALHDRLGVSQATRQKVLSIAKHLDYKPYVPARVLATQRKLLIPIVVPIDENEDPFWH</sequence>
<protein>
    <recommendedName>
        <fullName evidence="4">HTH lacI-type domain-containing protein</fullName>
    </recommendedName>
</protein>
<dbReference type="CDD" id="cd01392">
    <property type="entry name" value="HTH_LacI"/>
    <property type="match status" value="1"/>
</dbReference>
<keyword evidence="2" id="KW-0238">DNA-binding</keyword>
<evidence type="ECO:0000259" key="4">
    <source>
        <dbReference type="PROSITE" id="PS50932"/>
    </source>
</evidence>
<dbReference type="SUPFAM" id="SSF47413">
    <property type="entry name" value="lambda repressor-like DNA-binding domains"/>
    <property type="match status" value="1"/>
</dbReference>
<name>A0A0F8WQP3_9ZZZZ</name>
<evidence type="ECO:0000313" key="5">
    <source>
        <dbReference type="EMBL" id="KKK50665.1"/>
    </source>
</evidence>
<gene>
    <name evidence="5" type="ORF">LCGC14_3122760</name>
</gene>
<dbReference type="GO" id="GO:0003700">
    <property type="term" value="F:DNA-binding transcription factor activity"/>
    <property type="evidence" value="ECO:0007669"/>
    <property type="project" value="TreeGrafter"/>
</dbReference>
<dbReference type="AlphaFoldDB" id="A0A0F8WQP3"/>